<evidence type="ECO:0000256" key="2">
    <source>
        <dbReference type="ARBA" id="ARBA00023125"/>
    </source>
</evidence>
<dbReference type="InterPro" id="IPR001647">
    <property type="entry name" value="HTH_TetR"/>
</dbReference>
<evidence type="ECO:0000259" key="5">
    <source>
        <dbReference type="PROSITE" id="PS50977"/>
    </source>
</evidence>
<protein>
    <submittedName>
        <fullName evidence="6">TetR/AcrR family transcriptional regulator</fullName>
    </submittedName>
</protein>
<dbReference type="SUPFAM" id="SSF46689">
    <property type="entry name" value="Homeodomain-like"/>
    <property type="match status" value="1"/>
</dbReference>
<dbReference type="Proteomes" id="UP000831484">
    <property type="component" value="Plasmid pdjl-6-4"/>
</dbReference>
<keyword evidence="6" id="KW-0614">Plasmid</keyword>
<name>A0AB38RNZ9_RHOSG</name>
<gene>
    <name evidence="6" type="ORF">M0639_32655</name>
</gene>
<reference evidence="7" key="1">
    <citation type="journal article" date="2022" name="Environ. Microbiol.">
        <title>Functional analysis, diversity, and distribution of carbendazim hydrolases MheI and CbmA, responsible for the initial step in carbendazim degradation.</title>
        <authorList>
            <person name="Zhang M."/>
            <person name="Bai X."/>
            <person name="Li Q."/>
            <person name="Zhang L."/>
            <person name="Zhu Q."/>
            <person name="Gao S."/>
            <person name="Ke Z."/>
            <person name="Jiang M."/>
            <person name="Hu J."/>
            <person name="Qiu J."/>
            <person name="Hong Q."/>
        </authorList>
    </citation>
    <scope>NUCLEOTIDE SEQUENCE [LARGE SCALE GENOMIC DNA]</scope>
    <source>
        <strain evidence="7">djl-6</strain>
    </source>
</reference>
<sequence>MTASTTNREPTRDAHSAIITAAERLFADQGIEGVSLREIMRAAGQRNTTSLQYHFGDRDGLLRALVEKHIQSVSLRRDAILDLLASREKTSLRDACSALVQPLVAKLNDPDGGPEFLQIAAQLVNRDNKVIDPNGPAGAIIYDRSGSQDRWSRLVEQLMPPGTAGSPLHRRFAAIRFAYIEIGRRANNSPEGDHALFSSQLVDLSAALLGAEISDETQRLLDERYRQKSS</sequence>
<dbReference type="PANTHER" id="PTHR30055">
    <property type="entry name" value="HTH-TYPE TRANSCRIPTIONAL REGULATOR RUTR"/>
    <property type="match status" value="1"/>
</dbReference>
<dbReference type="Gene3D" id="1.10.357.10">
    <property type="entry name" value="Tetracycline Repressor, domain 2"/>
    <property type="match status" value="1"/>
</dbReference>
<dbReference type="PANTHER" id="PTHR30055:SF234">
    <property type="entry name" value="HTH-TYPE TRANSCRIPTIONAL REGULATOR BETI"/>
    <property type="match status" value="1"/>
</dbReference>
<comment type="caution">
    <text evidence="4">Lacks conserved residue(s) required for the propagation of feature annotation.</text>
</comment>
<evidence type="ECO:0000313" key="6">
    <source>
        <dbReference type="EMBL" id="UPU46499.1"/>
    </source>
</evidence>
<keyword evidence="2 4" id="KW-0238">DNA-binding</keyword>
<evidence type="ECO:0000256" key="1">
    <source>
        <dbReference type="ARBA" id="ARBA00023015"/>
    </source>
</evidence>
<proteinExistence type="predicted"/>
<geneLocation type="plasmid" evidence="6 7">
    <name>pdjl-6-4</name>
</geneLocation>
<feature type="domain" description="HTH tetR-type" evidence="5">
    <location>
        <begin position="12"/>
        <end position="73"/>
    </location>
</feature>
<dbReference type="RefSeq" id="WP_054801403.1">
    <property type="nucleotide sequence ID" value="NZ_CP096567.1"/>
</dbReference>
<dbReference type="InterPro" id="IPR009057">
    <property type="entry name" value="Homeodomain-like_sf"/>
</dbReference>
<dbReference type="PROSITE" id="PS50977">
    <property type="entry name" value="HTH_TETR_2"/>
    <property type="match status" value="1"/>
</dbReference>
<dbReference type="GO" id="GO:0003700">
    <property type="term" value="F:DNA-binding transcription factor activity"/>
    <property type="evidence" value="ECO:0007669"/>
    <property type="project" value="TreeGrafter"/>
</dbReference>
<dbReference type="InterPro" id="IPR050109">
    <property type="entry name" value="HTH-type_TetR-like_transc_reg"/>
</dbReference>
<evidence type="ECO:0000256" key="3">
    <source>
        <dbReference type="ARBA" id="ARBA00023163"/>
    </source>
</evidence>
<dbReference type="Pfam" id="PF00440">
    <property type="entry name" value="TetR_N"/>
    <property type="match status" value="1"/>
</dbReference>
<keyword evidence="1" id="KW-0805">Transcription regulation</keyword>
<keyword evidence="3" id="KW-0804">Transcription</keyword>
<dbReference type="AlphaFoldDB" id="A0AB38RNZ9"/>
<dbReference type="EMBL" id="CP096567">
    <property type="protein sequence ID" value="UPU46499.1"/>
    <property type="molecule type" value="Genomic_DNA"/>
</dbReference>
<keyword evidence="7" id="KW-1185">Reference proteome</keyword>
<evidence type="ECO:0000313" key="7">
    <source>
        <dbReference type="Proteomes" id="UP000831484"/>
    </source>
</evidence>
<organism evidence="6 7">
    <name type="scientific">Rhodococcus qingshengii JCM 15477</name>
    <dbReference type="NCBI Taxonomy" id="1303681"/>
    <lineage>
        <taxon>Bacteria</taxon>
        <taxon>Bacillati</taxon>
        <taxon>Actinomycetota</taxon>
        <taxon>Actinomycetes</taxon>
        <taxon>Mycobacteriales</taxon>
        <taxon>Nocardiaceae</taxon>
        <taxon>Rhodococcus</taxon>
        <taxon>Rhodococcus erythropolis group</taxon>
    </lineage>
</organism>
<dbReference type="GO" id="GO:0000976">
    <property type="term" value="F:transcription cis-regulatory region binding"/>
    <property type="evidence" value="ECO:0007669"/>
    <property type="project" value="TreeGrafter"/>
</dbReference>
<evidence type="ECO:0000256" key="4">
    <source>
        <dbReference type="PROSITE-ProRule" id="PRU00335"/>
    </source>
</evidence>
<accession>A0AB38RNZ9</accession>